<dbReference type="GO" id="GO:0016887">
    <property type="term" value="F:ATP hydrolysis activity"/>
    <property type="evidence" value="ECO:0007669"/>
    <property type="project" value="InterPro"/>
</dbReference>
<dbReference type="InterPro" id="IPR023214">
    <property type="entry name" value="HAD_sf"/>
</dbReference>
<dbReference type="AlphaFoldDB" id="A0A914ZBR7"/>
<dbReference type="InterPro" id="IPR036412">
    <property type="entry name" value="HAD-like_sf"/>
</dbReference>
<proteinExistence type="predicted"/>
<protein>
    <submittedName>
        <fullName evidence="7">Uncharacterized protein</fullName>
    </submittedName>
</protein>
<sequence length="187" mass="20198">MLAIATQVKEGTQILPLDDKRRAELTAIARAYNQDGFRVLVIATRDIPQGSTKPQYSENDECELTVEGFLTFLDPPKETAAPALAALRDNGVAVKVLTGDNEIVTTKICREVGLEPGTPVMGRDVEKMDDATLRVIVEDTTVFAKLTPLQKSRVLKALQANGHTVGFLGDGINDAPALRDADVEPDV</sequence>
<keyword evidence="6" id="KW-1185">Reference proteome</keyword>
<name>A0A914ZBR7_9BILA</name>
<evidence type="ECO:0000313" key="7">
    <source>
        <dbReference type="WBParaSite" id="PSU_v2.g937.t1"/>
    </source>
</evidence>
<dbReference type="Gene3D" id="3.40.1110.10">
    <property type="entry name" value="Calcium-transporting ATPase, cytoplasmic domain N"/>
    <property type="match status" value="1"/>
</dbReference>
<dbReference type="GO" id="GO:0005524">
    <property type="term" value="F:ATP binding"/>
    <property type="evidence" value="ECO:0007669"/>
    <property type="project" value="InterPro"/>
</dbReference>
<evidence type="ECO:0000256" key="4">
    <source>
        <dbReference type="ARBA" id="ARBA00022989"/>
    </source>
</evidence>
<reference evidence="7" key="1">
    <citation type="submission" date="2022-11" db="UniProtKB">
        <authorList>
            <consortium name="WormBaseParasite"/>
        </authorList>
    </citation>
    <scope>IDENTIFICATION</scope>
</reference>
<dbReference type="WBParaSite" id="PSU_v2.g937.t1">
    <property type="protein sequence ID" value="PSU_v2.g937.t1"/>
    <property type="gene ID" value="PSU_v2.g937"/>
</dbReference>
<dbReference type="PANTHER" id="PTHR24093">
    <property type="entry name" value="CATION TRANSPORTING ATPASE"/>
    <property type="match status" value="1"/>
</dbReference>
<evidence type="ECO:0000256" key="3">
    <source>
        <dbReference type="ARBA" id="ARBA00022842"/>
    </source>
</evidence>
<dbReference type="InterPro" id="IPR023299">
    <property type="entry name" value="ATPase_P-typ_cyto_dom_N"/>
</dbReference>
<dbReference type="Pfam" id="PF00702">
    <property type="entry name" value="Hydrolase"/>
    <property type="match status" value="1"/>
</dbReference>
<keyword evidence="2" id="KW-0812">Transmembrane</keyword>
<dbReference type="PRINTS" id="PR00119">
    <property type="entry name" value="CATATPASE"/>
</dbReference>
<keyword evidence="3" id="KW-0460">Magnesium</keyword>
<dbReference type="GO" id="GO:0019829">
    <property type="term" value="F:ATPase-coupled monoatomic cation transmembrane transporter activity"/>
    <property type="evidence" value="ECO:0007669"/>
    <property type="project" value="TreeGrafter"/>
</dbReference>
<dbReference type="PANTHER" id="PTHR24093:SF128">
    <property type="entry name" value="MAGNESIUM-TRANSPORTING ATPASE, P-TYPE 1"/>
    <property type="match status" value="1"/>
</dbReference>
<keyword evidence="5" id="KW-0472">Membrane</keyword>
<dbReference type="SUPFAM" id="SSF81660">
    <property type="entry name" value="Metal cation-transporting ATPase, ATP-binding domain N"/>
    <property type="match status" value="1"/>
</dbReference>
<evidence type="ECO:0000256" key="1">
    <source>
        <dbReference type="ARBA" id="ARBA00004370"/>
    </source>
</evidence>
<accession>A0A914ZBR7</accession>
<evidence type="ECO:0000256" key="2">
    <source>
        <dbReference type="ARBA" id="ARBA00022692"/>
    </source>
</evidence>
<comment type="subcellular location">
    <subcellularLocation>
        <location evidence="1">Membrane</location>
    </subcellularLocation>
</comment>
<evidence type="ECO:0000256" key="5">
    <source>
        <dbReference type="ARBA" id="ARBA00023136"/>
    </source>
</evidence>
<dbReference type="SUPFAM" id="SSF56784">
    <property type="entry name" value="HAD-like"/>
    <property type="match status" value="1"/>
</dbReference>
<organism evidence="6 7">
    <name type="scientific">Panagrolaimus superbus</name>
    <dbReference type="NCBI Taxonomy" id="310955"/>
    <lineage>
        <taxon>Eukaryota</taxon>
        <taxon>Metazoa</taxon>
        <taxon>Ecdysozoa</taxon>
        <taxon>Nematoda</taxon>
        <taxon>Chromadorea</taxon>
        <taxon>Rhabditida</taxon>
        <taxon>Tylenchina</taxon>
        <taxon>Panagrolaimomorpha</taxon>
        <taxon>Panagrolaimoidea</taxon>
        <taxon>Panagrolaimidae</taxon>
        <taxon>Panagrolaimus</taxon>
    </lineage>
</organism>
<dbReference type="PRINTS" id="PR00120">
    <property type="entry name" value="HATPASE"/>
</dbReference>
<dbReference type="Gene3D" id="3.40.50.1000">
    <property type="entry name" value="HAD superfamily/HAD-like"/>
    <property type="match status" value="1"/>
</dbReference>
<dbReference type="InterPro" id="IPR001757">
    <property type="entry name" value="P_typ_ATPase"/>
</dbReference>
<dbReference type="GO" id="GO:0005886">
    <property type="term" value="C:plasma membrane"/>
    <property type="evidence" value="ECO:0007669"/>
    <property type="project" value="TreeGrafter"/>
</dbReference>
<dbReference type="Proteomes" id="UP000887577">
    <property type="component" value="Unplaced"/>
</dbReference>
<evidence type="ECO:0000313" key="6">
    <source>
        <dbReference type="Proteomes" id="UP000887577"/>
    </source>
</evidence>
<keyword evidence="4" id="KW-1133">Transmembrane helix</keyword>